<sequence length="145" mass="16580">MSSYGSRVHKVASIYRRVNGLLKNGALSSKEKPLWFDVYRAFPPKVEPTFGRPLPTDLQVREILYPEDVGRVEFLRRFENASEDLHNLFSPHDNGTCLSKFIAKGRSMGADVNGELWKDDQFIENVRIALQKDGTILREKKKPST</sequence>
<protein>
    <recommendedName>
        <fullName evidence="6">Small ribosomal subunit protein mS23</fullName>
    </recommendedName>
</protein>
<keyword evidence="4" id="KW-0496">Mitochondrion</keyword>
<evidence type="ECO:0000256" key="2">
    <source>
        <dbReference type="ARBA" id="ARBA00009864"/>
    </source>
</evidence>
<dbReference type="GO" id="GO:0005840">
    <property type="term" value="C:ribosome"/>
    <property type="evidence" value="ECO:0007669"/>
    <property type="project" value="InterPro"/>
</dbReference>
<accession>A0A564YNR8</accession>
<evidence type="ECO:0000259" key="7">
    <source>
        <dbReference type="Pfam" id="PF10484"/>
    </source>
</evidence>
<name>A0A564YNR8_HYMDI</name>
<gene>
    <name evidence="8" type="ORF">WMSIL1_LOCUS8112</name>
</gene>
<keyword evidence="3" id="KW-0689">Ribosomal protein</keyword>
<dbReference type="GO" id="GO:0003735">
    <property type="term" value="F:structural constituent of ribosome"/>
    <property type="evidence" value="ECO:0007669"/>
    <property type="project" value="InterPro"/>
</dbReference>
<evidence type="ECO:0000256" key="1">
    <source>
        <dbReference type="ARBA" id="ARBA00004173"/>
    </source>
</evidence>
<evidence type="ECO:0000256" key="6">
    <source>
        <dbReference type="ARBA" id="ARBA00035137"/>
    </source>
</evidence>
<dbReference type="Pfam" id="PF10484">
    <property type="entry name" value="MRP-S23"/>
    <property type="match status" value="1"/>
</dbReference>
<dbReference type="InterPro" id="IPR019520">
    <property type="entry name" value="Ribosomal_mS23_met"/>
</dbReference>
<keyword evidence="9" id="KW-1185">Reference proteome</keyword>
<dbReference type="PANTHER" id="PTHR15925:SF2">
    <property type="entry name" value="SMALL RIBOSOMAL SUBUNIT PROTEIN MS23"/>
    <property type="match status" value="1"/>
</dbReference>
<feature type="domain" description="Small ribosomal subunit protein mS23 conserved" evidence="7">
    <location>
        <begin position="5"/>
        <end position="127"/>
    </location>
</feature>
<reference evidence="8 9" key="1">
    <citation type="submission" date="2019-07" db="EMBL/GenBank/DDBJ databases">
        <authorList>
            <person name="Jastrzebski P J."/>
            <person name="Paukszto L."/>
            <person name="Jastrzebski P J."/>
        </authorList>
    </citation>
    <scope>NUCLEOTIDE SEQUENCE [LARGE SCALE GENOMIC DNA]</scope>
    <source>
        <strain evidence="8 9">WMS-il1</strain>
    </source>
</reference>
<dbReference type="GO" id="GO:0006412">
    <property type="term" value="P:translation"/>
    <property type="evidence" value="ECO:0007669"/>
    <property type="project" value="InterPro"/>
</dbReference>
<dbReference type="EMBL" id="CABIJS010000321">
    <property type="protein sequence ID" value="VUZ48917.1"/>
    <property type="molecule type" value="Genomic_DNA"/>
</dbReference>
<comment type="similarity">
    <text evidence="2">Belongs to the mitochondrion-specific ribosomal protein mS23 family.</text>
</comment>
<evidence type="ECO:0000313" key="9">
    <source>
        <dbReference type="Proteomes" id="UP000321570"/>
    </source>
</evidence>
<dbReference type="AlphaFoldDB" id="A0A564YNR8"/>
<evidence type="ECO:0000256" key="4">
    <source>
        <dbReference type="ARBA" id="ARBA00023128"/>
    </source>
</evidence>
<organism evidence="8 9">
    <name type="scientific">Hymenolepis diminuta</name>
    <name type="common">Rat tapeworm</name>
    <dbReference type="NCBI Taxonomy" id="6216"/>
    <lineage>
        <taxon>Eukaryota</taxon>
        <taxon>Metazoa</taxon>
        <taxon>Spiralia</taxon>
        <taxon>Lophotrochozoa</taxon>
        <taxon>Platyhelminthes</taxon>
        <taxon>Cestoda</taxon>
        <taxon>Eucestoda</taxon>
        <taxon>Cyclophyllidea</taxon>
        <taxon>Hymenolepididae</taxon>
        <taxon>Hymenolepis</taxon>
    </lineage>
</organism>
<dbReference type="GO" id="GO:0005739">
    <property type="term" value="C:mitochondrion"/>
    <property type="evidence" value="ECO:0007669"/>
    <property type="project" value="InterPro"/>
</dbReference>
<proteinExistence type="inferred from homology"/>
<dbReference type="InterPro" id="IPR023611">
    <property type="entry name" value="mS23_dom_met"/>
</dbReference>
<comment type="subcellular location">
    <subcellularLocation>
        <location evidence="1">Mitochondrion</location>
    </subcellularLocation>
</comment>
<evidence type="ECO:0000313" key="8">
    <source>
        <dbReference type="EMBL" id="VUZ48917.1"/>
    </source>
</evidence>
<keyword evidence="5" id="KW-0687">Ribonucleoprotein</keyword>
<evidence type="ECO:0000256" key="3">
    <source>
        <dbReference type="ARBA" id="ARBA00022980"/>
    </source>
</evidence>
<dbReference type="InterPro" id="IPR059242">
    <property type="entry name" value="mS23_dom"/>
</dbReference>
<dbReference type="Proteomes" id="UP000321570">
    <property type="component" value="Unassembled WGS sequence"/>
</dbReference>
<dbReference type="PANTHER" id="PTHR15925">
    <property type="entry name" value="MITOCHONDRIAL RIBOSOMAL PROTEIN S23"/>
    <property type="match status" value="1"/>
</dbReference>
<evidence type="ECO:0000256" key="5">
    <source>
        <dbReference type="ARBA" id="ARBA00023274"/>
    </source>
</evidence>
<dbReference type="CDD" id="cd23701">
    <property type="entry name" value="At1g26750"/>
    <property type="match status" value="1"/>
</dbReference>